<proteinExistence type="predicted"/>
<dbReference type="Gene3D" id="3.40.50.1820">
    <property type="entry name" value="alpha/beta hydrolase"/>
    <property type="match status" value="1"/>
</dbReference>
<dbReference type="EMBL" id="OGUS01000144">
    <property type="protein sequence ID" value="SPC24999.1"/>
    <property type="molecule type" value="Genomic_DNA"/>
</dbReference>
<keyword evidence="8" id="KW-1185">Reference proteome</keyword>
<keyword evidence="2" id="KW-1133">Transmembrane helix</keyword>
<feature type="transmembrane region" description="Helical" evidence="2">
    <location>
        <begin position="22"/>
        <end position="42"/>
    </location>
</feature>
<dbReference type="SUPFAM" id="SSF53474">
    <property type="entry name" value="alpha/beta-Hydrolases"/>
    <property type="match status" value="1"/>
</dbReference>
<dbReference type="Proteomes" id="UP000325743">
    <property type="component" value="Chromosome 1"/>
</dbReference>
<dbReference type="AlphaFoldDB" id="A0A375GP03"/>
<keyword evidence="2" id="KW-0812">Transmembrane</keyword>
<dbReference type="Proteomes" id="UP000623307">
    <property type="component" value="Chromosome 1"/>
</dbReference>
<evidence type="ECO:0000313" key="7">
    <source>
        <dbReference type="Proteomes" id="UP000325743"/>
    </source>
</evidence>
<dbReference type="OrthoDB" id="9777090at2"/>
<feature type="domain" description="Serine aminopeptidase S33" evidence="3">
    <location>
        <begin position="97"/>
        <end position="219"/>
    </location>
</feature>
<organism evidence="6">
    <name type="scientific">Cupriavidus oxalaticus</name>
    <dbReference type="NCBI Taxonomy" id="96344"/>
    <lineage>
        <taxon>Bacteria</taxon>
        <taxon>Pseudomonadati</taxon>
        <taxon>Pseudomonadota</taxon>
        <taxon>Betaproteobacteria</taxon>
        <taxon>Burkholderiales</taxon>
        <taxon>Burkholderiaceae</taxon>
        <taxon>Cupriavidus</taxon>
    </lineage>
</organism>
<keyword evidence="2" id="KW-0472">Membrane</keyword>
<dbReference type="GeneID" id="303488878"/>
<keyword evidence="6" id="KW-0378">Hydrolase</keyword>
<evidence type="ECO:0000256" key="2">
    <source>
        <dbReference type="SAM" id="Phobius"/>
    </source>
</evidence>
<protein>
    <submittedName>
        <fullName evidence="6">Alpha/beta fold family hydrolase</fullName>
    </submittedName>
    <submittedName>
        <fullName evidence="4">Alpha/beta fold hydrolase</fullName>
    </submittedName>
</protein>
<accession>A0A375GP03</accession>
<evidence type="ECO:0000313" key="6">
    <source>
        <dbReference type="EMBL" id="SPC24999.1"/>
    </source>
</evidence>
<evidence type="ECO:0000313" key="5">
    <source>
        <dbReference type="EMBL" id="QRQ92281.1"/>
    </source>
</evidence>
<dbReference type="InterPro" id="IPR022742">
    <property type="entry name" value="Hydrolase_4"/>
</dbReference>
<name>A0A375GP03_9BURK</name>
<sequence length="344" mass="37244">MFDTPHPDPVTTVPAPAAPGTLRWLAVAAGVALAAGVARHLLFRAVERNAFVTRTDETSTEIPVPWSSMPVRHTTFASGDRELHARFVPAARPDAPALMVCHGDNETLGDWLPVQAMLAESGIASYVFDYSGYGRSSGRPSVRHLRQDAMTAYRQFLAAAPAASRRVVLGHSLGSGILLDVARHFAPQPDGYVIAAGFSSARRAAVQTGRVPAWAAWLLPDPWDNAARASRLERPLLVVHSRADAVIAHGHAERVAAAARHLHRLVMHDAMPHDAAIEPDHLAAFWAPIVRYVQDMDSCTQPETGARVDVVEAGRESSQGRHSHQNLSENPRRNGGSMRMPGKQ</sequence>
<evidence type="ECO:0000313" key="4">
    <source>
        <dbReference type="EMBL" id="QEZ45000.1"/>
    </source>
</evidence>
<evidence type="ECO:0000256" key="1">
    <source>
        <dbReference type="SAM" id="MobiDB-lite"/>
    </source>
</evidence>
<dbReference type="EMBL" id="CP069811">
    <property type="protein sequence ID" value="QRQ92281.1"/>
    <property type="molecule type" value="Genomic_DNA"/>
</dbReference>
<dbReference type="RefSeq" id="WP_084254697.1">
    <property type="nucleotide sequence ID" value="NZ_CP032518.1"/>
</dbReference>
<feature type="region of interest" description="Disordered" evidence="1">
    <location>
        <begin position="313"/>
        <end position="344"/>
    </location>
</feature>
<reference evidence="5 8" key="3">
    <citation type="submission" date="2021-02" db="EMBL/GenBank/DDBJ databases">
        <title>Complete Genome Sequence of Cupriavidus oxalaticus Strain Ox1, a Soil Oxalate-Degrading Species.</title>
        <authorList>
            <person name="Palmieri F."/>
            <person name="Udriet P."/>
            <person name="Deuasquier M."/>
            <person name="Beaudoing E."/>
            <person name="Johnson S.L."/>
            <person name="Davenport K.W."/>
            <person name="Chain P.S."/>
            <person name="Bindschedler S."/>
            <person name="Junier P."/>
        </authorList>
    </citation>
    <scope>NUCLEOTIDE SEQUENCE [LARGE SCALE GENOMIC DNA]</scope>
    <source>
        <strain evidence="5 8">Ox1</strain>
    </source>
</reference>
<dbReference type="Proteomes" id="UP000256862">
    <property type="component" value="Plasmid CO2235_mp"/>
</dbReference>
<gene>
    <name evidence="6" type="ORF">CO2235_MP90089</name>
    <name evidence="4" type="ORF">D2917_12655</name>
    <name evidence="5" type="ORF">JTE92_05070</name>
</gene>
<dbReference type="GO" id="GO:0016787">
    <property type="term" value="F:hydrolase activity"/>
    <property type="evidence" value="ECO:0007669"/>
    <property type="project" value="UniProtKB-KW"/>
</dbReference>
<dbReference type="InterPro" id="IPR029058">
    <property type="entry name" value="AB_hydrolase_fold"/>
</dbReference>
<evidence type="ECO:0000259" key="3">
    <source>
        <dbReference type="Pfam" id="PF12146"/>
    </source>
</evidence>
<dbReference type="PANTHER" id="PTHR12277:SF81">
    <property type="entry name" value="PROTEIN ABHD13"/>
    <property type="match status" value="1"/>
</dbReference>
<dbReference type="Pfam" id="PF12146">
    <property type="entry name" value="Hydrolase_4"/>
    <property type="match status" value="1"/>
</dbReference>
<reference evidence="6" key="1">
    <citation type="submission" date="2018-01" db="EMBL/GenBank/DDBJ databases">
        <authorList>
            <person name="Clerissi C."/>
        </authorList>
    </citation>
    <scope>NUCLEOTIDE SEQUENCE</scope>
    <source>
        <strain evidence="6">Cupriavidus oxalaticus LMG 2235</strain>
    </source>
</reference>
<dbReference type="PANTHER" id="PTHR12277">
    <property type="entry name" value="ALPHA/BETA HYDROLASE DOMAIN-CONTAINING PROTEIN"/>
    <property type="match status" value="1"/>
</dbReference>
<dbReference type="EMBL" id="CP032518">
    <property type="protein sequence ID" value="QEZ45000.1"/>
    <property type="molecule type" value="Genomic_DNA"/>
</dbReference>
<reference evidence="4 7" key="2">
    <citation type="submission" date="2018-09" db="EMBL/GenBank/DDBJ databases">
        <title>Complete genome sequence of Cupriavidus oxalaticus T2, a bacterium capable of phenol tolerance and degradation.</title>
        <authorList>
            <person name="Yan J."/>
        </authorList>
    </citation>
    <scope>NUCLEOTIDE SEQUENCE [LARGE SCALE GENOMIC DNA]</scope>
    <source>
        <strain evidence="4 7">T2</strain>
    </source>
</reference>
<evidence type="ECO:0000313" key="8">
    <source>
        <dbReference type="Proteomes" id="UP000623307"/>
    </source>
</evidence>